<keyword evidence="1" id="KW-1133">Transmembrane helix</keyword>
<dbReference type="PROSITE" id="PS51108">
    <property type="entry name" value="PTS_EIID"/>
    <property type="match status" value="1"/>
</dbReference>
<sequence>MMNKADAIVNNVKDQYDSKQLSKKDLLKVFFRSFTLEASFNYERMQSLGFVYSLIPVIKKLYKTKEERAGALKRHLEFFNTTPHISTFIMGITSAMEEQNAKNEDFNEESINAVKVGLMGPLAGIGDSLFWGTFRVIAAGVGTSLAMEGKFLGVILFLLLFNVPHLLIRYNATFIGYNLGNKFLAKMYKNNLLEKATTMASIVGLMVIGAMTATMIEVSTTLSLGVGESVVNIQEILDQILPGMLPLAITGLAFWMVKKNMKTIHIMIILMVIGVVGRLLGVI</sequence>
<evidence type="ECO:0000313" key="2">
    <source>
        <dbReference type="EMBL" id="VYU58787.1"/>
    </source>
</evidence>
<dbReference type="PANTHER" id="PTHR32502">
    <property type="entry name" value="N-ACETYLGALACTOSAMINE PERMEASE II COMPONENT-RELATED"/>
    <property type="match status" value="1"/>
</dbReference>
<reference evidence="2" key="1">
    <citation type="submission" date="2019-11" db="EMBL/GenBank/DDBJ databases">
        <authorList>
            <person name="Feng L."/>
        </authorList>
    </citation>
    <scope>NUCLEOTIDE SEQUENCE</scope>
    <source>
        <strain evidence="2">CTertiumLFYP3</strain>
    </source>
</reference>
<dbReference type="GO" id="GO:0009401">
    <property type="term" value="P:phosphoenolpyruvate-dependent sugar phosphotransferase system"/>
    <property type="evidence" value="ECO:0007669"/>
    <property type="project" value="InterPro"/>
</dbReference>
<dbReference type="Pfam" id="PF03613">
    <property type="entry name" value="EIID-AGA"/>
    <property type="match status" value="1"/>
</dbReference>
<proteinExistence type="predicted"/>
<keyword evidence="1" id="KW-0472">Membrane</keyword>
<dbReference type="PANTHER" id="PTHR32502:SF23">
    <property type="entry name" value="TRANSPORT PROTEIN, PTS SYSTEM"/>
    <property type="match status" value="1"/>
</dbReference>
<protein>
    <submittedName>
        <fullName evidence="2">Mannose permease IID component</fullName>
    </submittedName>
</protein>
<dbReference type="AlphaFoldDB" id="A0A6N3G1U1"/>
<dbReference type="RefSeq" id="WP_421755801.1">
    <property type="nucleotide sequence ID" value="NZ_CACRTO010000044.1"/>
</dbReference>
<keyword evidence="1" id="KW-0812">Transmembrane</keyword>
<dbReference type="InterPro" id="IPR004704">
    <property type="entry name" value="PTS_IID_man"/>
</dbReference>
<accession>A0A6N3G1U1</accession>
<organism evidence="2">
    <name type="scientific">Clostridium tertium</name>
    <dbReference type="NCBI Taxonomy" id="1559"/>
    <lineage>
        <taxon>Bacteria</taxon>
        <taxon>Bacillati</taxon>
        <taxon>Bacillota</taxon>
        <taxon>Clostridia</taxon>
        <taxon>Eubacteriales</taxon>
        <taxon>Clostridiaceae</taxon>
        <taxon>Clostridium</taxon>
    </lineage>
</organism>
<feature type="transmembrane region" description="Helical" evidence="1">
    <location>
        <begin position="264"/>
        <end position="281"/>
    </location>
</feature>
<gene>
    <name evidence="2" type="primary">manZ_4</name>
    <name evidence="2" type="ORF">CTLFYP3_02983</name>
</gene>
<feature type="transmembrane region" description="Helical" evidence="1">
    <location>
        <begin position="151"/>
        <end position="172"/>
    </location>
</feature>
<feature type="transmembrane region" description="Helical" evidence="1">
    <location>
        <begin position="192"/>
        <end position="216"/>
    </location>
</feature>
<dbReference type="GO" id="GO:0005886">
    <property type="term" value="C:plasma membrane"/>
    <property type="evidence" value="ECO:0007669"/>
    <property type="project" value="TreeGrafter"/>
</dbReference>
<dbReference type="InterPro" id="IPR050303">
    <property type="entry name" value="GatZ_KbaZ_carbometab"/>
</dbReference>
<feature type="transmembrane region" description="Helical" evidence="1">
    <location>
        <begin position="236"/>
        <end position="257"/>
    </location>
</feature>
<evidence type="ECO:0000256" key="1">
    <source>
        <dbReference type="SAM" id="Phobius"/>
    </source>
</evidence>
<dbReference type="EMBL" id="CACRTO010000044">
    <property type="protein sequence ID" value="VYU58787.1"/>
    <property type="molecule type" value="Genomic_DNA"/>
</dbReference>
<name>A0A6N3G1U1_9CLOT</name>